<feature type="compositionally biased region" description="Pro residues" evidence="1">
    <location>
        <begin position="411"/>
        <end position="427"/>
    </location>
</feature>
<organism evidence="3">
    <name type="scientific">Tanacetum cinerariifolium</name>
    <name type="common">Dalmatian daisy</name>
    <name type="synonym">Chrysanthemum cinerariifolium</name>
    <dbReference type="NCBI Taxonomy" id="118510"/>
    <lineage>
        <taxon>Eukaryota</taxon>
        <taxon>Viridiplantae</taxon>
        <taxon>Streptophyta</taxon>
        <taxon>Embryophyta</taxon>
        <taxon>Tracheophyta</taxon>
        <taxon>Spermatophyta</taxon>
        <taxon>Magnoliopsida</taxon>
        <taxon>eudicotyledons</taxon>
        <taxon>Gunneridae</taxon>
        <taxon>Pentapetalae</taxon>
        <taxon>asterids</taxon>
        <taxon>campanulids</taxon>
        <taxon>Asterales</taxon>
        <taxon>Asteraceae</taxon>
        <taxon>Asteroideae</taxon>
        <taxon>Anthemideae</taxon>
        <taxon>Anthemidinae</taxon>
        <taxon>Tanacetum</taxon>
    </lineage>
</organism>
<dbReference type="Gene3D" id="2.40.70.10">
    <property type="entry name" value="Acid Proteases"/>
    <property type="match status" value="1"/>
</dbReference>
<accession>A0A6L2LII5</accession>
<name>A0A6L2LII5_TANCI</name>
<dbReference type="AlphaFoldDB" id="A0A6L2LII5"/>
<dbReference type="InterPro" id="IPR021109">
    <property type="entry name" value="Peptidase_aspartic_dom_sf"/>
</dbReference>
<dbReference type="PANTHER" id="PTHR33067:SF9">
    <property type="entry name" value="RNA-DIRECTED DNA POLYMERASE"/>
    <property type="match status" value="1"/>
</dbReference>
<feature type="domain" description="Retrotransposon gag" evidence="2">
    <location>
        <begin position="52"/>
        <end position="144"/>
    </location>
</feature>
<evidence type="ECO:0000313" key="3">
    <source>
        <dbReference type="EMBL" id="GEU61601.1"/>
    </source>
</evidence>
<evidence type="ECO:0000259" key="2">
    <source>
        <dbReference type="Pfam" id="PF03732"/>
    </source>
</evidence>
<sequence length="873" mass="99864">MRIHSSSNLIVTSSQFHGFEKDDPRAHIRWFNKITSMLKYKNVPHDAIKLMLFPFSLERAARTWLEKEPTRSIHTWEDLVSKFVNYFFPLSKTMNLKNVITGFQQKFKEMFSAAWDRFKELLRKCPHHGFLELHQIDTFYNSLTQSDQDSLNAAAGGNLLNRTPRDALTIIENKSKVRTSRNKLVVYKVNTTTSSSSPSLEITALTDMVRVLVLMNKANKQAYVKAVEETCVTCGGLHPYYECLATDSNTFNDFAATGAYNQGGNRYRPQGDLNYRVSNHMGPPDFPSLNVQNSQNYNQSQGNYQALKYQDQVGPLNELTNYMKSNEATLRAMRTQMTNMNTKLQNEFKSMIDTRTNKIENQSNQIMSMLTNMQKQNPLGSRLIPSNTVANPRGEVKAITTQSGVTYDGPTIPPTPSPLSKPKPSIPYPSRHNDQKLREKTNIQMLKFIQFFQRLHFDLSFADDVVHIPKFASTFKSLLSNKEKLFELANTPLTKNCSAVLFKKLPKKLRDLGDLYHKLSLPDLTSTRMTLELATRTFAYLAGIAEDVFVQVGKFTFLADFVVVDYDVDPCVPLILGRPFLRTARTLVDVHGEELILRDCDEQFLFHMDNTLKHPYKHANNTAPLSDSSPSLTPFETSDSLLEEFADELAFLDPIPPGKKDNNFDFEANLREIEFLSPNEPSLAYLPPQGDNDDDDDDIFDRKSNNDEWKNLLYGDCYKDINSEKAINKDSKKKSLVIEDHIVESNDLLPRLLHNSLTLLEESSESSEKASLFSFPFENKDKVFNLSILILGGTHILKDESKDKDLRDKDLILEDRNVLSISSDKELMFFLELTLLRLYYHFHPKIRTRITLDFEDSRANGFVLRSIELQPSI</sequence>
<dbReference type="EMBL" id="BKCJ010004533">
    <property type="protein sequence ID" value="GEU61601.1"/>
    <property type="molecule type" value="Genomic_DNA"/>
</dbReference>
<gene>
    <name evidence="3" type="ORF">Tci_033579</name>
</gene>
<protein>
    <recommendedName>
        <fullName evidence="2">Retrotransposon gag domain-containing protein</fullName>
    </recommendedName>
</protein>
<feature type="region of interest" description="Disordered" evidence="1">
    <location>
        <begin position="402"/>
        <end position="433"/>
    </location>
</feature>
<dbReference type="PANTHER" id="PTHR33067">
    <property type="entry name" value="RNA-DIRECTED DNA POLYMERASE-RELATED"/>
    <property type="match status" value="1"/>
</dbReference>
<dbReference type="InterPro" id="IPR005162">
    <property type="entry name" value="Retrotrans_gag_dom"/>
</dbReference>
<evidence type="ECO:0000256" key="1">
    <source>
        <dbReference type="SAM" id="MobiDB-lite"/>
    </source>
</evidence>
<reference evidence="3" key="1">
    <citation type="journal article" date="2019" name="Sci. Rep.">
        <title>Draft genome of Tanacetum cinerariifolium, the natural source of mosquito coil.</title>
        <authorList>
            <person name="Yamashiro T."/>
            <person name="Shiraishi A."/>
            <person name="Satake H."/>
            <person name="Nakayama K."/>
        </authorList>
    </citation>
    <scope>NUCLEOTIDE SEQUENCE</scope>
</reference>
<proteinExistence type="predicted"/>
<dbReference type="Pfam" id="PF03732">
    <property type="entry name" value="Retrotrans_gag"/>
    <property type="match status" value="1"/>
</dbReference>
<comment type="caution">
    <text evidence="3">The sequence shown here is derived from an EMBL/GenBank/DDBJ whole genome shotgun (WGS) entry which is preliminary data.</text>
</comment>